<evidence type="ECO:0000256" key="5">
    <source>
        <dbReference type="SAM" id="MobiDB-lite"/>
    </source>
</evidence>
<feature type="region of interest" description="Disordered" evidence="5">
    <location>
        <begin position="88"/>
        <end position="219"/>
    </location>
</feature>
<feature type="compositionally biased region" description="Pro residues" evidence="5">
    <location>
        <begin position="153"/>
        <end position="163"/>
    </location>
</feature>
<keyword evidence="2 4" id="KW-0863">Zinc-finger</keyword>
<comment type="caution">
    <text evidence="7">The sequence shown here is derived from an EMBL/GenBank/DDBJ whole genome shotgun (WGS) entry which is preliminary data.</text>
</comment>
<evidence type="ECO:0000256" key="1">
    <source>
        <dbReference type="ARBA" id="ARBA00022723"/>
    </source>
</evidence>
<evidence type="ECO:0000313" key="8">
    <source>
        <dbReference type="Proteomes" id="UP000827986"/>
    </source>
</evidence>
<dbReference type="Gene3D" id="3.30.40.10">
    <property type="entry name" value="Zinc/RING finger domain, C3HC4 (zinc finger)"/>
    <property type="match status" value="1"/>
</dbReference>
<protein>
    <recommendedName>
        <fullName evidence="6">RING-type domain-containing protein</fullName>
    </recommendedName>
</protein>
<feature type="compositionally biased region" description="Low complexity" evidence="5">
    <location>
        <begin position="111"/>
        <end position="129"/>
    </location>
</feature>
<organism evidence="7 8">
    <name type="scientific">Mauremys mutica</name>
    <name type="common">yellowpond turtle</name>
    <dbReference type="NCBI Taxonomy" id="74926"/>
    <lineage>
        <taxon>Eukaryota</taxon>
        <taxon>Metazoa</taxon>
        <taxon>Chordata</taxon>
        <taxon>Craniata</taxon>
        <taxon>Vertebrata</taxon>
        <taxon>Euteleostomi</taxon>
        <taxon>Archelosauria</taxon>
        <taxon>Testudinata</taxon>
        <taxon>Testudines</taxon>
        <taxon>Cryptodira</taxon>
        <taxon>Durocryptodira</taxon>
        <taxon>Testudinoidea</taxon>
        <taxon>Geoemydidae</taxon>
        <taxon>Geoemydinae</taxon>
        <taxon>Mauremys</taxon>
    </lineage>
</organism>
<keyword evidence="8" id="KW-1185">Reference proteome</keyword>
<dbReference type="InterPro" id="IPR013083">
    <property type="entry name" value="Znf_RING/FYVE/PHD"/>
</dbReference>
<dbReference type="PROSITE" id="PS50089">
    <property type="entry name" value="ZF_RING_2"/>
    <property type="match status" value="1"/>
</dbReference>
<evidence type="ECO:0000313" key="7">
    <source>
        <dbReference type="EMBL" id="KAH1175556.1"/>
    </source>
</evidence>
<evidence type="ECO:0000256" key="4">
    <source>
        <dbReference type="PROSITE-ProRule" id="PRU00175"/>
    </source>
</evidence>
<dbReference type="GO" id="GO:0008270">
    <property type="term" value="F:zinc ion binding"/>
    <property type="evidence" value="ECO:0007669"/>
    <property type="project" value="UniProtKB-KW"/>
</dbReference>
<sequence length="219" mass="23048">MASSPEADFQRCPLCHERCTPSRCLQALSCLHAVCCQCLEAQRPPAAAFELRCPICQRKATLSEPWGMDALPSSSFLLGNLQDVVGPATEEQNHSSRGPTPLPRQQRHRWSSSGSSPAAASAAAPDRASYCMRHGDEVSSDGALGNSGLPLPSRAPRPPPAPPLSGSCLRTPPQLGSSVRRPPARPSPRWVPLQGAGFPPPAPGQGSPQPVVPLPSPLP</sequence>
<accession>A0A9D3X9P7</accession>
<proteinExistence type="predicted"/>
<evidence type="ECO:0000259" key="6">
    <source>
        <dbReference type="PROSITE" id="PS50089"/>
    </source>
</evidence>
<name>A0A9D3X9P7_9SAUR</name>
<dbReference type="InterPro" id="IPR017907">
    <property type="entry name" value="Znf_RING_CS"/>
</dbReference>
<keyword evidence="3" id="KW-0862">Zinc</keyword>
<feature type="domain" description="RING-type" evidence="6">
    <location>
        <begin position="12"/>
        <end position="57"/>
    </location>
</feature>
<dbReference type="SUPFAM" id="SSF57850">
    <property type="entry name" value="RING/U-box"/>
    <property type="match status" value="1"/>
</dbReference>
<dbReference type="Proteomes" id="UP000827986">
    <property type="component" value="Unassembled WGS sequence"/>
</dbReference>
<dbReference type="AlphaFoldDB" id="A0A9D3X9P7"/>
<feature type="compositionally biased region" description="Pro residues" evidence="5">
    <location>
        <begin position="210"/>
        <end position="219"/>
    </location>
</feature>
<dbReference type="PROSITE" id="PS00518">
    <property type="entry name" value="ZF_RING_1"/>
    <property type="match status" value="1"/>
</dbReference>
<reference evidence="7" key="1">
    <citation type="submission" date="2021-09" db="EMBL/GenBank/DDBJ databases">
        <title>The genome of Mauremys mutica provides insights into the evolution of semi-aquatic lifestyle.</title>
        <authorList>
            <person name="Gong S."/>
            <person name="Gao Y."/>
        </authorList>
    </citation>
    <scope>NUCLEOTIDE SEQUENCE</scope>
    <source>
        <strain evidence="7">MM-2020</strain>
        <tissue evidence="7">Muscle</tissue>
    </source>
</reference>
<evidence type="ECO:0000256" key="3">
    <source>
        <dbReference type="ARBA" id="ARBA00022833"/>
    </source>
</evidence>
<gene>
    <name evidence="7" type="ORF">KIL84_008430</name>
</gene>
<dbReference type="EMBL" id="JAHDVG010000477">
    <property type="protein sequence ID" value="KAH1175556.1"/>
    <property type="molecule type" value="Genomic_DNA"/>
</dbReference>
<keyword evidence="1" id="KW-0479">Metal-binding</keyword>
<dbReference type="InterPro" id="IPR001841">
    <property type="entry name" value="Znf_RING"/>
</dbReference>
<evidence type="ECO:0000256" key="2">
    <source>
        <dbReference type="ARBA" id="ARBA00022771"/>
    </source>
</evidence>